<protein>
    <recommendedName>
        <fullName evidence="6">ATP:glycerol 3-phosphotransferase</fullName>
    </recommendedName>
</protein>
<evidence type="ECO:0000256" key="1">
    <source>
        <dbReference type="ARBA" id="ARBA00009156"/>
    </source>
</evidence>
<accession>A0A2T0TUZ1</accession>
<keyword evidence="11" id="KW-1185">Reference proteome</keyword>
<dbReference type="Pfam" id="PF00370">
    <property type="entry name" value="FGGY_N"/>
    <property type="match status" value="1"/>
</dbReference>
<feature type="domain" description="Carbohydrate kinase FGGY N-terminal" evidence="8">
    <location>
        <begin position="4"/>
        <end position="253"/>
    </location>
</feature>
<evidence type="ECO:0000259" key="9">
    <source>
        <dbReference type="Pfam" id="PF02782"/>
    </source>
</evidence>
<comment type="similarity">
    <text evidence="1 7">Belongs to the FGGY kinase family.</text>
</comment>
<evidence type="ECO:0000256" key="3">
    <source>
        <dbReference type="ARBA" id="ARBA00022741"/>
    </source>
</evidence>
<reference evidence="10 11" key="1">
    <citation type="submission" date="2018-03" db="EMBL/GenBank/DDBJ databases">
        <title>Genomic Encyclopedia of Type Strains, Phase III (KMG-III): the genomes of soil and plant-associated and newly described type strains.</title>
        <authorList>
            <person name="Whitman W."/>
        </authorList>
    </citation>
    <scope>NUCLEOTIDE SEQUENCE [LARGE SCALE GENOMIC DNA]</scope>
    <source>
        <strain evidence="10 11">CGMCC 1.9313</strain>
    </source>
</reference>
<evidence type="ECO:0000256" key="2">
    <source>
        <dbReference type="ARBA" id="ARBA00022679"/>
    </source>
</evidence>
<dbReference type="CDD" id="cd07769">
    <property type="entry name" value="ASKHA_NBD_FGGY_GK"/>
    <property type="match status" value="1"/>
</dbReference>
<dbReference type="Pfam" id="PF02782">
    <property type="entry name" value="FGGY_C"/>
    <property type="match status" value="1"/>
</dbReference>
<evidence type="ECO:0000313" key="11">
    <source>
        <dbReference type="Proteomes" id="UP000238034"/>
    </source>
</evidence>
<dbReference type="PROSITE" id="PS00933">
    <property type="entry name" value="FGGY_KINASES_1"/>
    <property type="match status" value="1"/>
</dbReference>
<dbReference type="PANTHER" id="PTHR10196">
    <property type="entry name" value="SUGAR KINASE"/>
    <property type="match status" value="1"/>
</dbReference>
<dbReference type="AlphaFoldDB" id="A0A2T0TUZ1"/>
<proteinExistence type="inferred from homology"/>
<dbReference type="EMBL" id="PVTH01000011">
    <property type="protein sequence ID" value="PRY49481.1"/>
    <property type="molecule type" value="Genomic_DNA"/>
</dbReference>
<dbReference type="OrthoDB" id="9805576at2"/>
<dbReference type="PIRSF" id="PIRSF000538">
    <property type="entry name" value="GlpK"/>
    <property type="match status" value="1"/>
</dbReference>
<dbReference type="RefSeq" id="WP_106294842.1">
    <property type="nucleotide sequence ID" value="NZ_PVTH01000011.1"/>
</dbReference>
<dbReference type="NCBIfam" id="NF000756">
    <property type="entry name" value="PRK00047.1"/>
    <property type="match status" value="1"/>
</dbReference>
<dbReference type="InterPro" id="IPR018483">
    <property type="entry name" value="Carb_kinase_FGGY_CS"/>
</dbReference>
<evidence type="ECO:0000313" key="10">
    <source>
        <dbReference type="EMBL" id="PRY49481.1"/>
    </source>
</evidence>
<dbReference type="InterPro" id="IPR018484">
    <property type="entry name" value="FGGY_N"/>
</dbReference>
<dbReference type="PANTHER" id="PTHR10196:SF69">
    <property type="entry name" value="GLYCEROL KINASE"/>
    <property type="match status" value="1"/>
</dbReference>
<feature type="domain" description="Carbohydrate kinase FGGY C-terminal" evidence="9">
    <location>
        <begin position="263"/>
        <end position="450"/>
    </location>
</feature>
<dbReference type="InterPro" id="IPR018485">
    <property type="entry name" value="FGGY_C"/>
</dbReference>
<name>A0A2T0TUZ1_9SPHI</name>
<organism evidence="10 11">
    <name type="scientific">Arcticibacter pallidicorallinus</name>
    <dbReference type="NCBI Taxonomy" id="1259464"/>
    <lineage>
        <taxon>Bacteria</taxon>
        <taxon>Pseudomonadati</taxon>
        <taxon>Bacteroidota</taxon>
        <taxon>Sphingobacteriia</taxon>
        <taxon>Sphingobacteriales</taxon>
        <taxon>Sphingobacteriaceae</taxon>
        <taxon>Arcticibacter</taxon>
    </lineage>
</organism>
<keyword evidence="3" id="KW-0547">Nucleotide-binding</keyword>
<keyword evidence="4 7" id="KW-0418">Kinase</keyword>
<evidence type="ECO:0000256" key="6">
    <source>
        <dbReference type="ARBA" id="ARBA00043149"/>
    </source>
</evidence>
<dbReference type="PROSITE" id="PS00445">
    <property type="entry name" value="FGGY_KINASES_2"/>
    <property type="match status" value="1"/>
</dbReference>
<keyword evidence="5" id="KW-0067">ATP-binding</keyword>
<dbReference type="InterPro" id="IPR000577">
    <property type="entry name" value="Carb_kinase_FGGY"/>
</dbReference>
<gene>
    <name evidence="10" type="ORF">B0I27_11137</name>
</gene>
<dbReference type="GO" id="GO:0005524">
    <property type="term" value="F:ATP binding"/>
    <property type="evidence" value="ECO:0007669"/>
    <property type="project" value="UniProtKB-KW"/>
</dbReference>
<dbReference type="GO" id="GO:0004370">
    <property type="term" value="F:glycerol kinase activity"/>
    <property type="evidence" value="ECO:0007669"/>
    <property type="project" value="TreeGrafter"/>
</dbReference>
<sequence length="494" mass="53283">MSKYILSIDQGTSSTKVLLFDEQGKAVCKSTESLKSIFSGEGFVEQDPRGIYENVLTSVRNCVDSFVAGGGRVEDIEACGISNQRETFVIWDAAGTPLHNAVVWQCKRSIGVCARLSEEGLGEAINKKTGLIIDPYFSGTKLIWLYENVQTVRRAVDEGQAYFGTVDTWLLFCLTKGLKYQTDYTNASRTMFFNLHTLAWDKELLEAFGLSKLNLPEPNPSSYLFGETDFEGLIGRKIPISSMIGDSHAAAFGEGCFLPGSAKATLGTGCSILMNIGSEPRISGNGMITTICWSTASQVDYALEGVIVSCGATLEWLKNELCLFDDLRQTESLANSVADTNGVYVIPAFSGLGAPYWQMNRKASINGLTFGAAKSHIIRAALESIPYQIKDVITAMEEDTGIELQELMVNGGITANGFVLQFLADLLDKEVANRGLPDVSALGAAYLAGLQCGVYRDLDQLGSLNAKSAAHYPSEDLAAVTHAYAGWKAAIAGC</sequence>
<dbReference type="GO" id="GO:0005829">
    <property type="term" value="C:cytosol"/>
    <property type="evidence" value="ECO:0007669"/>
    <property type="project" value="TreeGrafter"/>
</dbReference>
<keyword evidence="2 7" id="KW-0808">Transferase</keyword>
<dbReference type="GO" id="GO:0019563">
    <property type="term" value="P:glycerol catabolic process"/>
    <property type="evidence" value="ECO:0007669"/>
    <property type="project" value="TreeGrafter"/>
</dbReference>
<evidence type="ECO:0000256" key="7">
    <source>
        <dbReference type="RuleBase" id="RU003733"/>
    </source>
</evidence>
<dbReference type="SUPFAM" id="SSF53067">
    <property type="entry name" value="Actin-like ATPase domain"/>
    <property type="match status" value="2"/>
</dbReference>
<evidence type="ECO:0000256" key="4">
    <source>
        <dbReference type="ARBA" id="ARBA00022777"/>
    </source>
</evidence>
<dbReference type="Gene3D" id="3.30.420.40">
    <property type="match status" value="2"/>
</dbReference>
<comment type="caution">
    <text evidence="10">The sequence shown here is derived from an EMBL/GenBank/DDBJ whole genome shotgun (WGS) entry which is preliminary data.</text>
</comment>
<dbReference type="Proteomes" id="UP000238034">
    <property type="component" value="Unassembled WGS sequence"/>
</dbReference>
<evidence type="ECO:0000259" key="8">
    <source>
        <dbReference type="Pfam" id="PF00370"/>
    </source>
</evidence>
<dbReference type="InterPro" id="IPR043129">
    <property type="entry name" value="ATPase_NBD"/>
</dbReference>
<evidence type="ECO:0000256" key="5">
    <source>
        <dbReference type="ARBA" id="ARBA00022840"/>
    </source>
</evidence>